<dbReference type="InterPro" id="IPR019574">
    <property type="entry name" value="NADH_UbQ_OxRdtase_Gsu_4Fe4S-bd"/>
</dbReference>
<keyword evidence="10" id="KW-1185">Reference proteome</keyword>
<dbReference type="Gene3D" id="3.10.20.740">
    <property type="match status" value="1"/>
</dbReference>
<dbReference type="GO" id="GO:0016491">
    <property type="term" value="F:oxidoreductase activity"/>
    <property type="evidence" value="ECO:0007669"/>
    <property type="project" value="UniProtKB-KW"/>
</dbReference>
<dbReference type="Pfam" id="PF10588">
    <property type="entry name" value="NADH-G_4Fe-4S_3"/>
    <property type="match status" value="1"/>
</dbReference>
<dbReference type="Proteomes" id="UP000307602">
    <property type="component" value="Unassembled WGS sequence"/>
</dbReference>
<dbReference type="PROSITE" id="PS00642">
    <property type="entry name" value="COMPLEX1_75K_2"/>
    <property type="match status" value="1"/>
</dbReference>
<evidence type="ECO:0000256" key="6">
    <source>
        <dbReference type="ARBA" id="ARBA00023014"/>
    </source>
</evidence>
<keyword evidence="5" id="KW-0408">Iron</keyword>
<dbReference type="InterPro" id="IPR001041">
    <property type="entry name" value="2Fe-2S_ferredoxin-type"/>
</dbReference>
<evidence type="ECO:0000256" key="2">
    <source>
        <dbReference type="ARBA" id="ARBA00022485"/>
    </source>
</evidence>
<dbReference type="GO" id="GO:0016020">
    <property type="term" value="C:membrane"/>
    <property type="evidence" value="ECO:0007669"/>
    <property type="project" value="InterPro"/>
</dbReference>
<dbReference type="EMBL" id="SRSO01000016">
    <property type="protein sequence ID" value="TGV02154.1"/>
    <property type="molecule type" value="Genomic_DNA"/>
</dbReference>
<feature type="domain" description="4Fe-4S His(Cys)3-ligated-type" evidence="8">
    <location>
        <begin position="80"/>
        <end position="119"/>
    </location>
</feature>
<evidence type="ECO:0000256" key="3">
    <source>
        <dbReference type="ARBA" id="ARBA00022723"/>
    </source>
</evidence>
<evidence type="ECO:0000256" key="1">
    <source>
        <dbReference type="ARBA" id="ARBA00001966"/>
    </source>
</evidence>
<dbReference type="PANTHER" id="PTHR42845:SF1">
    <property type="entry name" value="HYDROGENASE SMALL SUBUNIT"/>
    <property type="match status" value="1"/>
</dbReference>
<dbReference type="InterPro" id="IPR037024">
    <property type="entry name" value="NiFe_Hase_small_N_sf"/>
</dbReference>
<evidence type="ECO:0000259" key="8">
    <source>
        <dbReference type="PROSITE" id="PS51839"/>
    </source>
</evidence>
<feature type="domain" description="2Fe-2S ferredoxin-type" evidence="7">
    <location>
        <begin position="3"/>
        <end position="80"/>
    </location>
</feature>
<dbReference type="GO" id="GO:0008137">
    <property type="term" value="F:NADH dehydrogenase (ubiquinone) activity"/>
    <property type="evidence" value="ECO:0007669"/>
    <property type="project" value="InterPro"/>
</dbReference>
<dbReference type="GO" id="GO:0051539">
    <property type="term" value="F:4 iron, 4 sulfur cluster binding"/>
    <property type="evidence" value="ECO:0007669"/>
    <property type="project" value="UniProtKB-KW"/>
</dbReference>
<protein>
    <submittedName>
        <fullName evidence="9">2Fe-2S iron-sulfur cluster binding domain-containing protein</fullName>
    </submittedName>
</protein>
<sequence length="422" mass="47427">MNNLVNIKIDGNKYQVEAGKNLVDAAKENGIYIPTLCHFHNQDHALGTCRICTVIVNGKTTTSCTTKVNEGIEVEINTPELIDTRKAIIEMLFAEGNHFCPSCEKSGNCDLQNLAYDMGITVTRFPHVYSNKVVDFNSDRMIMESNRCILCMRCVEEVKTDEGKNIFSFVKRGINTRVQIDYEEEKKLTQSEAMHAMNLCPVGAILVKGMVYKEPFGDRKYDLVGKEKEAARKENFVKKGANNKFIVATTSLAGCFGCHMSLLDIDTDIVDVLEIVEFNKSPLTDIKKFSKRCDVGLIEGGCANSENIEVLKEFRKKCDILIAFGECAIMGGIPAMRNFVPLKECLEEAYINGLTSEIGANIIPNHEDIPKLLNNVYPCNEIVKIDYYIPGCPPDANHIWKVVKNILLNEEYSITHEEFKYD</sequence>
<dbReference type="PANTHER" id="PTHR42845">
    <property type="entry name" value="COENZYME F420-REDUCING HYDROGENASE, GAMMA SUBUNIT"/>
    <property type="match status" value="1"/>
</dbReference>
<dbReference type="Pfam" id="PF22117">
    <property type="entry name" value="Fer4_Nqo3"/>
    <property type="match status" value="1"/>
</dbReference>
<dbReference type="GO" id="GO:0042773">
    <property type="term" value="P:ATP synthesis coupled electron transport"/>
    <property type="evidence" value="ECO:0007669"/>
    <property type="project" value="InterPro"/>
</dbReference>
<organism evidence="9 10">
    <name type="scientific">Flavivirga rizhaonensis</name>
    <dbReference type="NCBI Taxonomy" id="2559571"/>
    <lineage>
        <taxon>Bacteria</taxon>
        <taxon>Pseudomonadati</taxon>
        <taxon>Bacteroidota</taxon>
        <taxon>Flavobacteriia</taxon>
        <taxon>Flavobacteriales</taxon>
        <taxon>Flavobacteriaceae</taxon>
        <taxon>Flavivirga</taxon>
    </lineage>
</organism>
<dbReference type="InterPro" id="IPR054351">
    <property type="entry name" value="NADH_UbQ_OxRdtase_ferredoxin"/>
</dbReference>
<comment type="cofactor">
    <cofactor evidence="1">
        <name>[4Fe-4S] cluster</name>
        <dbReference type="ChEBI" id="CHEBI:49883"/>
    </cofactor>
</comment>
<dbReference type="GO" id="GO:0046872">
    <property type="term" value="F:metal ion binding"/>
    <property type="evidence" value="ECO:0007669"/>
    <property type="project" value="UniProtKB-KW"/>
</dbReference>
<gene>
    <name evidence="9" type="ORF">EM932_12365</name>
</gene>
<proteinExistence type="predicted"/>
<dbReference type="InterPro" id="IPR036010">
    <property type="entry name" value="2Fe-2S_ferredoxin-like_sf"/>
</dbReference>
<evidence type="ECO:0000256" key="4">
    <source>
        <dbReference type="ARBA" id="ARBA00023002"/>
    </source>
</evidence>
<evidence type="ECO:0000313" key="10">
    <source>
        <dbReference type="Proteomes" id="UP000307602"/>
    </source>
</evidence>
<evidence type="ECO:0000259" key="7">
    <source>
        <dbReference type="PROSITE" id="PS51085"/>
    </source>
</evidence>
<keyword evidence="3" id="KW-0479">Metal-binding</keyword>
<dbReference type="OrthoDB" id="9805142at2"/>
<dbReference type="RefSeq" id="WP_135877506.1">
    <property type="nucleotide sequence ID" value="NZ_SRSO01000016.1"/>
</dbReference>
<dbReference type="Pfam" id="PF01058">
    <property type="entry name" value="Oxidored_q6"/>
    <property type="match status" value="1"/>
</dbReference>
<dbReference type="InterPro" id="IPR000283">
    <property type="entry name" value="NADH_UbQ_OxRdtase_75kDa_su_CS"/>
</dbReference>
<dbReference type="PROSITE" id="PS51839">
    <property type="entry name" value="4FE4S_HC3"/>
    <property type="match status" value="1"/>
</dbReference>
<dbReference type="AlphaFoldDB" id="A0A4V3P4N6"/>
<evidence type="ECO:0000256" key="5">
    <source>
        <dbReference type="ARBA" id="ARBA00023004"/>
    </source>
</evidence>
<accession>A0A4V3P4N6</accession>
<dbReference type="InterPro" id="IPR006137">
    <property type="entry name" value="NADH_UbQ_OxRdtase-like_20kDa"/>
</dbReference>
<evidence type="ECO:0000313" key="9">
    <source>
        <dbReference type="EMBL" id="TGV02154.1"/>
    </source>
</evidence>
<dbReference type="Gene3D" id="3.40.50.700">
    <property type="entry name" value="NADH:ubiquinone oxidoreductase-like, 20kDa subunit"/>
    <property type="match status" value="1"/>
</dbReference>
<name>A0A4V3P4N6_9FLAO</name>
<dbReference type="Gene3D" id="3.30.70.20">
    <property type="match status" value="1"/>
</dbReference>
<keyword evidence="4" id="KW-0560">Oxidoreductase</keyword>
<dbReference type="CDD" id="cd00207">
    <property type="entry name" value="fer2"/>
    <property type="match status" value="1"/>
</dbReference>
<dbReference type="SUPFAM" id="SSF54292">
    <property type="entry name" value="2Fe-2S ferredoxin-like"/>
    <property type="match status" value="1"/>
</dbReference>
<reference evidence="9 10" key="1">
    <citation type="submission" date="2019-04" db="EMBL/GenBank/DDBJ databases">
        <authorList>
            <person name="Liu A."/>
        </authorList>
    </citation>
    <scope>NUCLEOTIDE SEQUENCE [LARGE SCALE GENOMIC DNA]</scope>
    <source>
        <strain evidence="9 10">RZ03</strain>
    </source>
</reference>
<dbReference type="SMART" id="SM00929">
    <property type="entry name" value="NADH-G_4Fe-4S_3"/>
    <property type="match status" value="1"/>
</dbReference>
<dbReference type="Pfam" id="PF13510">
    <property type="entry name" value="Fer2_4"/>
    <property type="match status" value="1"/>
</dbReference>
<dbReference type="SUPFAM" id="SSF56770">
    <property type="entry name" value="HydA/Nqo6-like"/>
    <property type="match status" value="1"/>
</dbReference>
<dbReference type="PROSITE" id="PS51085">
    <property type="entry name" value="2FE2S_FER_2"/>
    <property type="match status" value="1"/>
</dbReference>
<comment type="caution">
    <text evidence="9">The sequence shown here is derived from an EMBL/GenBank/DDBJ whole genome shotgun (WGS) entry which is preliminary data.</text>
</comment>
<keyword evidence="6" id="KW-0411">Iron-sulfur</keyword>
<keyword evidence="2" id="KW-0004">4Fe-4S</keyword>
<dbReference type="InterPro" id="IPR051349">
    <property type="entry name" value="Hydrogenase_assoc-protein"/>
</dbReference>